<dbReference type="AlphaFoldDB" id="A0A7I7TH68"/>
<keyword evidence="3" id="KW-1185">Reference proteome</keyword>
<feature type="compositionally biased region" description="Low complexity" evidence="1">
    <location>
        <begin position="67"/>
        <end position="80"/>
    </location>
</feature>
<proteinExistence type="predicted"/>
<gene>
    <name evidence="2" type="ORF">MHEL_59880</name>
</gene>
<feature type="region of interest" description="Disordered" evidence="1">
    <location>
        <begin position="59"/>
        <end position="102"/>
    </location>
</feature>
<sequence length="102" mass="11228">MVAQFADQKLRAEPATTDIYFEIETSDGQLIQRRGTPTFSGESLDVDDQQWPAGRWKRLTVHPSGWAPPRTATPSSAPRPKGLSSWTTQRVASPSSNEGMAQ</sequence>
<evidence type="ECO:0000313" key="2">
    <source>
        <dbReference type="EMBL" id="BBY67745.1"/>
    </source>
</evidence>
<reference evidence="2 3" key="1">
    <citation type="journal article" date="2019" name="Emerg. Microbes Infect.">
        <title>Comprehensive subspecies identification of 175 nontuberculous mycobacteria species based on 7547 genomic profiles.</title>
        <authorList>
            <person name="Matsumoto Y."/>
            <person name="Kinjo T."/>
            <person name="Motooka D."/>
            <person name="Nabeya D."/>
            <person name="Jung N."/>
            <person name="Uechi K."/>
            <person name="Horii T."/>
            <person name="Iida T."/>
            <person name="Fujita J."/>
            <person name="Nakamura S."/>
        </authorList>
    </citation>
    <scope>NUCLEOTIDE SEQUENCE [LARGE SCALE GENOMIC DNA]</scope>
    <source>
        <strain evidence="2 3">JCM 30396</strain>
    </source>
</reference>
<protein>
    <submittedName>
        <fullName evidence="2">Uncharacterized protein</fullName>
    </submittedName>
</protein>
<evidence type="ECO:0000313" key="3">
    <source>
        <dbReference type="Proteomes" id="UP000467148"/>
    </source>
</evidence>
<name>A0A7I7TH68_9MYCO</name>
<accession>A0A7I7TH68</accession>
<evidence type="ECO:0000256" key="1">
    <source>
        <dbReference type="SAM" id="MobiDB-lite"/>
    </source>
</evidence>
<feature type="compositionally biased region" description="Polar residues" evidence="1">
    <location>
        <begin position="84"/>
        <end position="102"/>
    </location>
</feature>
<dbReference type="EMBL" id="AP022596">
    <property type="protein sequence ID" value="BBY67745.1"/>
    <property type="molecule type" value="Genomic_DNA"/>
</dbReference>
<dbReference type="KEGG" id="mhev:MHEL_59880"/>
<dbReference type="Proteomes" id="UP000467148">
    <property type="component" value="Chromosome"/>
</dbReference>
<organism evidence="2 3">
    <name type="scientific">Mycolicibacterium helvum</name>
    <dbReference type="NCBI Taxonomy" id="1534349"/>
    <lineage>
        <taxon>Bacteria</taxon>
        <taxon>Bacillati</taxon>
        <taxon>Actinomycetota</taxon>
        <taxon>Actinomycetes</taxon>
        <taxon>Mycobacteriales</taxon>
        <taxon>Mycobacteriaceae</taxon>
        <taxon>Mycolicibacterium</taxon>
    </lineage>
</organism>